<comment type="caution">
    <text evidence="2">The sequence shown here is derived from an EMBL/GenBank/DDBJ whole genome shotgun (WGS) entry which is preliminary data.</text>
</comment>
<feature type="region of interest" description="Disordered" evidence="1">
    <location>
        <begin position="77"/>
        <end position="99"/>
    </location>
</feature>
<evidence type="ECO:0000313" key="2">
    <source>
        <dbReference type="EMBL" id="KAG8063950.1"/>
    </source>
</evidence>
<protein>
    <submittedName>
        <fullName evidence="2">Uncharacterized protein</fullName>
    </submittedName>
</protein>
<accession>A0A8J5RW55</accession>
<evidence type="ECO:0000256" key="1">
    <source>
        <dbReference type="SAM" id="MobiDB-lite"/>
    </source>
</evidence>
<feature type="compositionally biased region" description="Basic and acidic residues" evidence="1">
    <location>
        <begin position="21"/>
        <end position="45"/>
    </location>
</feature>
<sequence length="99" mass="10953">MAPGKLLGHVPWLDCEKEQRRGRSEAYRTRTEKESGEALRTREFSGGDEEQLEFLHAMGERTGTFCTRGKRRCGACMEDTSAGSKSGELDRVGKRSAAG</sequence>
<evidence type="ECO:0000313" key="3">
    <source>
        <dbReference type="Proteomes" id="UP000729402"/>
    </source>
</evidence>
<gene>
    <name evidence="2" type="ORF">GUJ93_ZPchr0004g39921</name>
</gene>
<organism evidence="2 3">
    <name type="scientific">Zizania palustris</name>
    <name type="common">Northern wild rice</name>
    <dbReference type="NCBI Taxonomy" id="103762"/>
    <lineage>
        <taxon>Eukaryota</taxon>
        <taxon>Viridiplantae</taxon>
        <taxon>Streptophyta</taxon>
        <taxon>Embryophyta</taxon>
        <taxon>Tracheophyta</taxon>
        <taxon>Spermatophyta</taxon>
        <taxon>Magnoliopsida</taxon>
        <taxon>Liliopsida</taxon>
        <taxon>Poales</taxon>
        <taxon>Poaceae</taxon>
        <taxon>BOP clade</taxon>
        <taxon>Oryzoideae</taxon>
        <taxon>Oryzeae</taxon>
        <taxon>Zizaniinae</taxon>
        <taxon>Zizania</taxon>
    </lineage>
</organism>
<proteinExistence type="predicted"/>
<reference evidence="2" key="1">
    <citation type="journal article" date="2021" name="bioRxiv">
        <title>Whole Genome Assembly and Annotation of Northern Wild Rice, Zizania palustris L., Supports a Whole Genome Duplication in the Zizania Genus.</title>
        <authorList>
            <person name="Haas M."/>
            <person name="Kono T."/>
            <person name="Macchietto M."/>
            <person name="Millas R."/>
            <person name="McGilp L."/>
            <person name="Shao M."/>
            <person name="Duquette J."/>
            <person name="Hirsch C.N."/>
            <person name="Kimball J."/>
        </authorList>
    </citation>
    <scope>NUCLEOTIDE SEQUENCE</scope>
    <source>
        <tissue evidence="2">Fresh leaf tissue</tissue>
    </source>
</reference>
<feature type="region of interest" description="Disordered" evidence="1">
    <location>
        <begin position="21"/>
        <end position="47"/>
    </location>
</feature>
<dbReference type="AlphaFoldDB" id="A0A8J5RW55"/>
<dbReference type="Proteomes" id="UP000729402">
    <property type="component" value="Unassembled WGS sequence"/>
</dbReference>
<name>A0A8J5RW55_ZIZPA</name>
<keyword evidence="3" id="KW-1185">Reference proteome</keyword>
<dbReference type="EMBL" id="JAAALK010000285">
    <property type="protein sequence ID" value="KAG8063950.1"/>
    <property type="molecule type" value="Genomic_DNA"/>
</dbReference>
<reference evidence="2" key="2">
    <citation type="submission" date="2021-02" db="EMBL/GenBank/DDBJ databases">
        <authorList>
            <person name="Kimball J.A."/>
            <person name="Haas M.W."/>
            <person name="Macchietto M."/>
            <person name="Kono T."/>
            <person name="Duquette J."/>
            <person name="Shao M."/>
        </authorList>
    </citation>
    <scope>NUCLEOTIDE SEQUENCE</scope>
    <source>
        <tissue evidence="2">Fresh leaf tissue</tissue>
    </source>
</reference>